<feature type="transmembrane region" description="Helical" evidence="5">
    <location>
        <begin position="170"/>
        <end position="193"/>
    </location>
</feature>
<keyword evidence="7" id="KW-1185">Reference proteome</keyword>
<feature type="transmembrane region" description="Helical" evidence="5">
    <location>
        <begin position="390"/>
        <end position="411"/>
    </location>
</feature>
<keyword evidence="3 5" id="KW-1133">Transmembrane helix</keyword>
<feature type="transmembrane region" description="Helical" evidence="5">
    <location>
        <begin position="12"/>
        <end position="33"/>
    </location>
</feature>
<dbReference type="Pfam" id="PF07690">
    <property type="entry name" value="MFS_1"/>
    <property type="match status" value="1"/>
</dbReference>
<accession>A0A9P0G895</accession>
<evidence type="ECO:0000256" key="2">
    <source>
        <dbReference type="ARBA" id="ARBA00022692"/>
    </source>
</evidence>
<feature type="transmembrane region" description="Helical" evidence="5">
    <location>
        <begin position="330"/>
        <end position="350"/>
    </location>
</feature>
<gene>
    <name evidence="6" type="ORF">PSYICH_LOCUS1533</name>
</gene>
<feature type="transmembrane region" description="Helical" evidence="5">
    <location>
        <begin position="72"/>
        <end position="92"/>
    </location>
</feature>
<feature type="transmembrane region" description="Helical" evidence="5">
    <location>
        <begin position="131"/>
        <end position="158"/>
    </location>
</feature>
<protein>
    <recommendedName>
        <fullName evidence="8">Proton-coupled folate transporter</fullName>
    </recommendedName>
</protein>
<evidence type="ECO:0000256" key="4">
    <source>
        <dbReference type="ARBA" id="ARBA00023136"/>
    </source>
</evidence>
<sequence>MTWYKKITVEVPLLLCFFSFLLMGSIMTNLVYYRTCYNILGYDESLCNELGKSTDRQDIKDLEKKVQKSANIIVMVLEMPPALIPVLINVFAGAWSDRYGRKPVLLTVIAGLFVSVGMFGALICIRNLSPWAFLIATIPSMLTGSLPTYLTVTLAYLNDISTPETRGIRMAVFEAVMVTGMFFGTLSSSYLLYATSYETCFFFATGLIGLSLLYTIFCIPESLPLKKRQEQNGRNIQSICQCRNFTDNFKAVFKTRDGYERAVILTIITILTMTNFISNGEKTVKFPFLKEKLSWSLSQYNIFSSISMVIGMGSTVAGVYFLYKMLKIKGSTLCLLGLISSSLGSLLLGITKNNYYVYGAAVISLFEKLVNPLLRTKLGQVVPAEEMGKVFGTVSTVGGLTSLVASFLYTFFYNATLNVNSALFNFISMGICISGAFLAIYLIVLERREPAKCNEDEIENLNTA</sequence>
<dbReference type="PROSITE" id="PS00216">
    <property type="entry name" value="SUGAR_TRANSPORT_1"/>
    <property type="match status" value="1"/>
</dbReference>
<feature type="transmembrane region" description="Helical" evidence="5">
    <location>
        <begin position="423"/>
        <end position="444"/>
    </location>
</feature>
<dbReference type="GO" id="GO:0016020">
    <property type="term" value="C:membrane"/>
    <property type="evidence" value="ECO:0007669"/>
    <property type="project" value="UniProtKB-SubCell"/>
</dbReference>
<feature type="transmembrane region" description="Helical" evidence="5">
    <location>
        <begin position="262"/>
        <end position="280"/>
    </location>
</feature>
<dbReference type="OrthoDB" id="430300at2759"/>
<dbReference type="SUPFAM" id="SSF103473">
    <property type="entry name" value="MFS general substrate transporter"/>
    <property type="match status" value="1"/>
</dbReference>
<keyword evidence="2 5" id="KW-0812">Transmembrane</keyword>
<evidence type="ECO:0000256" key="1">
    <source>
        <dbReference type="ARBA" id="ARBA00004141"/>
    </source>
</evidence>
<evidence type="ECO:0000256" key="3">
    <source>
        <dbReference type="ARBA" id="ARBA00022989"/>
    </source>
</evidence>
<evidence type="ECO:0000313" key="6">
    <source>
        <dbReference type="EMBL" id="CAH1100565.1"/>
    </source>
</evidence>
<comment type="subcellular location">
    <subcellularLocation>
        <location evidence="1">Membrane</location>
        <topology evidence="1">Multi-pass membrane protein</topology>
    </subcellularLocation>
</comment>
<organism evidence="6 7">
    <name type="scientific">Psylliodes chrysocephalus</name>
    <dbReference type="NCBI Taxonomy" id="3402493"/>
    <lineage>
        <taxon>Eukaryota</taxon>
        <taxon>Metazoa</taxon>
        <taxon>Ecdysozoa</taxon>
        <taxon>Arthropoda</taxon>
        <taxon>Hexapoda</taxon>
        <taxon>Insecta</taxon>
        <taxon>Pterygota</taxon>
        <taxon>Neoptera</taxon>
        <taxon>Endopterygota</taxon>
        <taxon>Coleoptera</taxon>
        <taxon>Polyphaga</taxon>
        <taxon>Cucujiformia</taxon>
        <taxon>Chrysomeloidea</taxon>
        <taxon>Chrysomelidae</taxon>
        <taxon>Galerucinae</taxon>
        <taxon>Alticini</taxon>
        <taxon>Psylliodes</taxon>
    </lineage>
</organism>
<dbReference type="InterPro" id="IPR005829">
    <property type="entry name" value="Sugar_transporter_CS"/>
</dbReference>
<dbReference type="PANTHER" id="PTHR23507">
    <property type="entry name" value="ZGC:174356"/>
    <property type="match status" value="1"/>
</dbReference>
<name>A0A9P0G895_9CUCU</name>
<evidence type="ECO:0000256" key="5">
    <source>
        <dbReference type="SAM" id="Phobius"/>
    </source>
</evidence>
<evidence type="ECO:0000313" key="7">
    <source>
        <dbReference type="Proteomes" id="UP001153636"/>
    </source>
</evidence>
<dbReference type="InterPro" id="IPR036259">
    <property type="entry name" value="MFS_trans_sf"/>
</dbReference>
<dbReference type="EMBL" id="OV651822">
    <property type="protein sequence ID" value="CAH1100565.1"/>
    <property type="molecule type" value="Genomic_DNA"/>
</dbReference>
<keyword evidence="4 5" id="KW-0472">Membrane</keyword>
<dbReference type="InterPro" id="IPR011701">
    <property type="entry name" value="MFS"/>
</dbReference>
<proteinExistence type="predicted"/>
<dbReference type="PANTHER" id="PTHR23507:SF39">
    <property type="entry name" value="GH23453P-RELATED"/>
    <property type="match status" value="1"/>
</dbReference>
<dbReference type="Gene3D" id="1.20.1250.20">
    <property type="entry name" value="MFS general substrate transporter like domains"/>
    <property type="match status" value="1"/>
</dbReference>
<evidence type="ECO:0008006" key="8">
    <source>
        <dbReference type="Google" id="ProtNLM"/>
    </source>
</evidence>
<dbReference type="GO" id="GO:0022857">
    <property type="term" value="F:transmembrane transporter activity"/>
    <property type="evidence" value="ECO:0007669"/>
    <property type="project" value="InterPro"/>
</dbReference>
<dbReference type="AlphaFoldDB" id="A0A9P0G895"/>
<feature type="transmembrane region" description="Helical" evidence="5">
    <location>
        <begin position="199"/>
        <end position="219"/>
    </location>
</feature>
<dbReference type="Proteomes" id="UP001153636">
    <property type="component" value="Chromosome 10"/>
</dbReference>
<feature type="transmembrane region" description="Helical" evidence="5">
    <location>
        <begin position="104"/>
        <end position="125"/>
    </location>
</feature>
<reference evidence="6" key="1">
    <citation type="submission" date="2022-01" db="EMBL/GenBank/DDBJ databases">
        <authorList>
            <person name="King R."/>
        </authorList>
    </citation>
    <scope>NUCLEOTIDE SEQUENCE</scope>
</reference>
<feature type="transmembrane region" description="Helical" evidence="5">
    <location>
        <begin position="300"/>
        <end position="323"/>
    </location>
</feature>